<feature type="region of interest" description="Disordered" evidence="1">
    <location>
        <begin position="122"/>
        <end position="146"/>
    </location>
</feature>
<dbReference type="PRINTS" id="PR00401">
    <property type="entry name" value="SH2DOMAIN"/>
</dbReference>
<dbReference type="InterPro" id="IPR036860">
    <property type="entry name" value="SH2_dom_sf"/>
</dbReference>
<name>A0A8J1U536_OWEFU</name>
<evidence type="ECO:0000313" key="3">
    <source>
        <dbReference type="Proteomes" id="UP000749559"/>
    </source>
</evidence>
<feature type="compositionally biased region" description="Low complexity" evidence="1">
    <location>
        <begin position="294"/>
        <end position="303"/>
    </location>
</feature>
<feature type="region of interest" description="Disordered" evidence="1">
    <location>
        <begin position="287"/>
        <end position="314"/>
    </location>
</feature>
<dbReference type="EMBL" id="CAIIXF020000009">
    <property type="protein sequence ID" value="CAH1795191.1"/>
    <property type="molecule type" value="Genomic_DNA"/>
</dbReference>
<dbReference type="AlphaFoldDB" id="A0A8J1U536"/>
<dbReference type="PANTHER" id="PTHR14388">
    <property type="entry name" value="T CELL-SPECIFIC ADAPTER PROTEIN TSAD"/>
    <property type="match status" value="1"/>
</dbReference>
<keyword evidence="3" id="KW-1185">Reference proteome</keyword>
<sequence length="456" mass="54057">MLQQILQDMYIDPDLLAELSEEQKQILFCKMREEQVRRYNEYEEKVDTEKRKPPRPRKPGRRVERIQFLEGKDGNEWVWVMGEHKNDKPIEQIIEEEAQLKAAKLAEVEAEELRNQEETEIAKKAAQEQARLEREKQAQEEELRRQEEEARLYQTLKEAKMAEQKLQEERRKREEEEKRKLKEIEQTQVLRRRKTRESVKQLKERRSSDIYMSFKKARQNFEKTAQETMTKVEVEWKEREKKAKEFDEEKRAIARRAREEHRKSLSMKHSGKVIGAVTAMMRRHTVVGAPPPMTSSNNNSPGSKPRPPRPDDRDAVIDWFKDVEKQKNVGKDPKTRNVEPWFHGVITRVEAESLLENKRVGTYLVRVSEKVWGYTISFKDEDRCKHFLIDTSDDSYQFFGTNQIAHKSLLDLVGYHQKKPISGVGQEVLLFPCGQMRDPPDYYELFQNDKVEVTAL</sequence>
<dbReference type="Proteomes" id="UP000749559">
    <property type="component" value="Unassembled WGS sequence"/>
</dbReference>
<proteinExistence type="predicted"/>
<evidence type="ECO:0000313" key="2">
    <source>
        <dbReference type="EMBL" id="CAH1795191.1"/>
    </source>
</evidence>
<dbReference type="GO" id="GO:0005737">
    <property type="term" value="C:cytoplasm"/>
    <property type="evidence" value="ECO:0007669"/>
    <property type="project" value="TreeGrafter"/>
</dbReference>
<feature type="region of interest" description="Disordered" evidence="1">
    <location>
        <begin position="40"/>
        <end position="62"/>
    </location>
</feature>
<dbReference type="SMART" id="SM00252">
    <property type="entry name" value="SH2"/>
    <property type="match status" value="1"/>
</dbReference>
<accession>A0A8J1U536</accession>
<gene>
    <name evidence="2" type="ORF">OFUS_LOCUS19766</name>
</gene>
<dbReference type="PANTHER" id="PTHR14388:SF17">
    <property type="entry name" value="SH2 DOMAIN-CONTAINING PROTEIN"/>
    <property type="match status" value="1"/>
</dbReference>
<organism evidence="2 3">
    <name type="scientific">Owenia fusiformis</name>
    <name type="common">Polychaete worm</name>
    <dbReference type="NCBI Taxonomy" id="6347"/>
    <lineage>
        <taxon>Eukaryota</taxon>
        <taxon>Metazoa</taxon>
        <taxon>Spiralia</taxon>
        <taxon>Lophotrochozoa</taxon>
        <taxon>Annelida</taxon>
        <taxon>Polychaeta</taxon>
        <taxon>Sedentaria</taxon>
        <taxon>Canalipalpata</taxon>
        <taxon>Sabellida</taxon>
        <taxon>Oweniida</taxon>
        <taxon>Oweniidae</taxon>
        <taxon>Owenia</taxon>
    </lineage>
</organism>
<dbReference type="InterPro" id="IPR000980">
    <property type="entry name" value="SH2"/>
</dbReference>
<protein>
    <submittedName>
        <fullName evidence="2">Uncharacterized protein</fullName>
    </submittedName>
</protein>
<evidence type="ECO:0000256" key="1">
    <source>
        <dbReference type="SAM" id="MobiDB-lite"/>
    </source>
</evidence>
<dbReference type="Pfam" id="PF00017">
    <property type="entry name" value="SH2"/>
    <property type="match status" value="1"/>
</dbReference>
<dbReference type="SUPFAM" id="SSF55550">
    <property type="entry name" value="SH2 domain"/>
    <property type="match status" value="1"/>
</dbReference>
<comment type="caution">
    <text evidence="2">The sequence shown here is derived from an EMBL/GenBank/DDBJ whole genome shotgun (WGS) entry which is preliminary data.</text>
</comment>
<reference evidence="2" key="1">
    <citation type="submission" date="2022-03" db="EMBL/GenBank/DDBJ databases">
        <authorList>
            <person name="Martin C."/>
        </authorList>
    </citation>
    <scope>NUCLEOTIDE SEQUENCE</scope>
</reference>
<dbReference type="OrthoDB" id="10003345at2759"/>
<feature type="compositionally biased region" description="Basic and acidic residues" evidence="1">
    <location>
        <begin position="40"/>
        <end position="51"/>
    </location>
</feature>
<dbReference type="PROSITE" id="PS50001">
    <property type="entry name" value="SH2"/>
    <property type="match status" value="1"/>
</dbReference>
<dbReference type="Gene3D" id="3.30.505.10">
    <property type="entry name" value="SH2 domain"/>
    <property type="match status" value="1"/>
</dbReference>